<organism evidence="2 3">
    <name type="scientific">Brevundimonas fontaquae</name>
    <dbReference type="NCBI Taxonomy" id="2813778"/>
    <lineage>
        <taxon>Bacteria</taxon>
        <taxon>Pseudomonadati</taxon>
        <taxon>Pseudomonadota</taxon>
        <taxon>Alphaproteobacteria</taxon>
        <taxon>Caulobacterales</taxon>
        <taxon>Caulobacteraceae</taxon>
        <taxon>Brevundimonas</taxon>
    </lineage>
</organism>
<dbReference type="Proteomes" id="UP000662957">
    <property type="component" value="Chromosome"/>
</dbReference>
<evidence type="ECO:0000313" key="3">
    <source>
        <dbReference type="Proteomes" id="UP000662957"/>
    </source>
</evidence>
<evidence type="ECO:0000256" key="1">
    <source>
        <dbReference type="SAM" id="MobiDB-lite"/>
    </source>
</evidence>
<feature type="region of interest" description="Disordered" evidence="1">
    <location>
        <begin position="36"/>
        <end position="132"/>
    </location>
</feature>
<name>A0ABX7LQG9_9CAUL</name>
<reference evidence="2 3" key="1">
    <citation type="submission" date="2021-02" db="EMBL/GenBank/DDBJ databases">
        <title>Brevundimonas sp. CS1 genome sequence.</title>
        <authorList>
            <person name="Lee K."/>
            <person name="Choi Y.-J."/>
            <person name="Son H.-R."/>
        </authorList>
    </citation>
    <scope>NUCLEOTIDE SEQUENCE [LARGE SCALE GENOMIC DNA]</scope>
    <source>
        <strain evidence="2 3">CS1</strain>
    </source>
</reference>
<evidence type="ECO:0000313" key="2">
    <source>
        <dbReference type="EMBL" id="QSF52843.1"/>
    </source>
</evidence>
<keyword evidence="3" id="KW-1185">Reference proteome</keyword>
<accession>A0ABX7LQG9</accession>
<protein>
    <submittedName>
        <fullName evidence="2">Uncharacterized protein</fullName>
    </submittedName>
</protein>
<feature type="compositionally biased region" description="Basic and acidic residues" evidence="1">
    <location>
        <begin position="36"/>
        <end position="50"/>
    </location>
</feature>
<gene>
    <name evidence="2" type="ORF">JX001_08290</name>
</gene>
<proteinExistence type="predicted"/>
<sequence>MHKLIHALCALVCVAMIGGMMTHGLSDLRHDVSHASLEHSGEIGHDHDDAPAEPTEVSAEQADVDASSTALPAGHHHHSGGDNHAALPDHQDGLAGLLDAGAPSRTLGASQLPDGLVIDGPEHPPKQPRLIA</sequence>
<dbReference type="RefSeq" id="WP_205680713.1">
    <property type="nucleotide sequence ID" value="NZ_CP070968.1"/>
</dbReference>
<dbReference type="EMBL" id="CP070968">
    <property type="protein sequence ID" value="QSF52843.1"/>
    <property type="molecule type" value="Genomic_DNA"/>
</dbReference>